<feature type="domain" description="DnaJ homologue subfamily C member 28 conserved" evidence="1">
    <location>
        <begin position="7"/>
        <end position="73"/>
    </location>
</feature>
<keyword evidence="3" id="KW-1185">Reference proteome</keyword>
<dbReference type="NCBIfam" id="NF007572">
    <property type="entry name" value="PRK10203.1"/>
    <property type="match status" value="1"/>
</dbReference>
<evidence type="ECO:0000259" key="1">
    <source>
        <dbReference type="Pfam" id="PF09350"/>
    </source>
</evidence>
<proteinExistence type="predicted"/>
<dbReference type="RefSeq" id="WP_212709481.1">
    <property type="nucleotide sequence ID" value="NZ_BAAAFW010000089.1"/>
</dbReference>
<sequence length="125" mass="14351">MWLIDQLAERHIQAALNKGELSGLSGEGKPLQLDDDSQIPQELRTAYRLLKNSGYLPPELEARREALELADLLQHLDPDDHQAAEYHKQLRLLELKLHQAGLSTEFLYDRHYGDTIIRNLKGKTE</sequence>
<organism evidence="2 3">
    <name type="scientific">Tatumella punctata</name>
    <dbReference type="NCBI Taxonomy" id="399969"/>
    <lineage>
        <taxon>Bacteria</taxon>
        <taxon>Pseudomonadati</taxon>
        <taxon>Pseudomonadota</taxon>
        <taxon>Gammaproteobacteria</taxon>
        <taxon>Enterobacterales</taxon>
        <taxon>Erwiniaceae</taxon>
        <taxon>Tatumella</taxon>
    </lineage>
</organism>
<gene>
    <name evidence="2" type="ORF">ACFP73_15365</name>
</gene>
<evidence type="ECO:0000313" key="3">
    <source>
        <dbReference type="Proteomes" id="UP001596215"/>
    </source>
</evidence>
<dbReference type="PANTHER" id="PTHR39158:SF1">
    <property type="entry name" value="DNAJ HOMOLOG SUBFAMILY C MEMBER 28"/>
    <property type="match status" value="1"/>
</dbReference>
<name>A0ABW1VSF8_9GAMM</name>
<comment type="caution">
    <text evidence="2">The sequence shown here is derived from an EMBL/GenBank/DDBJ whole genome shotgun (WGS) entry which is preliminary data.</text>
</comment>
<accession>A0ABW1VSF8</accession>
<dbReference type="InterPro" id="IPR052573">
    <property type="entry name" value="DnaJ_C_subfamily_28"/>
</dbReference>
<dbReference type="Proteomes" id="UP001596215">
    <property type="component" value="Unassembled WGS sequence"/>
</dbReference>
<evidence type="ECO:0000313" key="2">
    <source>
        <dbReference type="EMBL" id="MFC6363446.1"/>
    </source>
</evidence>
<dbReference type="PANTHER" id="PTHR39158">
    <property type="entry name" value="OS08G0560600 PROTEIN"/>
    <property type="match status" value="1"/>
</dbReference>
<dbReference type="Pfam" id="PF09350">
    <property type="entry name" value="DJC28_CD"/>
    <property type="match status" value="1"/>
</dbReference>
<dbReference type="EMBL" id="JBHSUC010000030">
    <property type="protein sequence ID" value="MFC6363446.1"/>
    <property type="molecule type" value="Genomic_DNA"/>
</dbReference>
<reference evidence="3" key="1">
    <citation type="journal article" date="2019" name="Int. J. Syst. Evol. Microbiol.">
        <title>The Global Catalogue of Microorganisms (GCM) 10K type strain sequencing project: providing services to taxonomists for standard genome sequencing and annotation.</title>
        <authorList>
            <consortium name="The Broad Institute Genomics Platform"/>
            <consortium name="The Broad Institute Genome Sequencing Center for Infectious Disease"/>
            <person name="Wu L."/>
            <person name="Ma J."/>
        </authorList>
    </citation>
    <scope>NUCLEOTIDE SEQUENCE [LARGE SCALE GENOMIC DNA]</scope>
    <source>
        <strain evidence="3">CGMCC 4.1530</strain>
    </source>
</reference>
<protein>
    <submittedName>
        <fullName evidence="2">DnaJ family domain-containing protein</fullName>
    </submittedName>
</protein>
<dbReference type="InterPro" id="IPR018961">
    <property type="entry name" value="DnaJ_homolog_subfam-C_membr-28"/>
</dbReference>